<proteinExistence type="predicted"/>
<dbReference type="Gene3D" id="2.40.50.40">
    <property type="match status" value="1"/>
</dbReference>
<keyword evidence="2" id="KW-0539">Nucleus</keyword>
<sequence length="82" mass="9609">MKTKEKVAEAILNHRVTRTAKREHTEYLMKWKGCCSEENTWEWVTNLKVLPLVEAYHDSHAPRTSPSYVGKNIKGRPHTRHP</sequence>
<dbReference type="Pfam" id="PF00385">
    <property type="entry name" value="Chromo"/>
    <property type="match status" value="1"/>
</dbReference>
<dbReference type="SMART" id="SM00298">
    <property type="entry name" value="CHROMO"/>
    <property type="match status" value="1"/>
</dbReference>
<dbReference type="PROSITE" id="PS50013">
    <property type="entry name" value="CHROMO_2"/>
    <property type="match status" value="1"/>
</dbReference>
<comment type="subcellular location">
    <subcellularLocation>
        <location evidence="1">Nucleus</location>
    </subcellularLocation>
</comment>
<evidence type="ECO:0000256" key="3">
    <source>
        <dbReference type="SAM" id="MobiDB-lite"/>
    </source>
</evidence>
<evidence type="ECO:0000256" key="1">
    <source>
        <dbReference type="ARBA" id="ARBA00004123"/>
    </source>
</evidence>
<dbReference type="PANTHER" id="PTHR22812">
    <property type="entry name" value="CHROMOBOX PROTEIN"/>
    <property type="match status" value="1"/>
</dbReference>
<accession>A0AAW2VNJ3</accession>
<organism evidence="5">
    <name type="scientific">Sesamum radiatum</name>
    <name type="common">Black benniseed</name>
    <dbReference type="NCBI Taxonomy" id="300843"/>
    <lineage>
        <taxon>Eukaryota</taxon>
        <taxon>Viridiplantae</taxon>
        <taxon>Streptophyta</taxon>
        <taxon>Embryophyta</taxon>
        <taxon>Tracheophyta</taxon>
        <taxon>Spermatophyta</taxon>
        <taxon>Magnoliopsida</taxon>
        <taxon>eudicotyledons</taxon>
        <taxon>Gunneridae</taxon>
        <taxon>Pentapetalae</taxon>
        <taxon>asterids</taxon>
        <taxon>lamiids</taxon>
        <taxon>Lamiales</taxon>
        <taxon>Pedaliaceae</taxon>
        <taxon>Sesamum</taxon>
    </lineage>
</organism>
<dbReference type="CDD" id="cd00024">
    <property type="entry name" value="CD_CSD"/>
    <property type="match status" value="1"/>
</dbReference>
<evidence type="ECO:0000256" key="2">
    <source>
        <dbReference type="ARBA" id="ARBA00023242"/>
    </source>
</evidence>
<comment type="caution">
    <text evidence="5">The sequence shown here is derived from an EMBL/GenBank/DDBJ whole genome shotgun (WGS) entry which is preliminary data.</text>
</comment>
<dbReference type="InterPro" id="IPR000953">
    <property type="entry name" value="Chromo/chromo_shadow_dom"/>
</dbReference>
<reference evidence="5" key="2">
    <citation type="journal article" date="2024" name="Plant">
        <title>Genomic evolution and insights into agronomic trait innovations of Sesamum species.</title>
        <authorList>
            <person name="Miao H."/>
            <person name="Wang L."/>
            <person name="Qu L."/>
            <person name="Liu H."/>
            <person name="Sun Y."/>
            <person name="Le M."/>
            <person name="Wang Q."/>
            <person name="Wei S."/>
            <person name="Zheng Y."/>
            <person name="Lin W."/>
            <person name="Duan Y."/>
            <person name="Cao H."/>
            <person name="Xiong S."/>
            <person name="Wang X."/>
            <person name="Wei L."/>
            <person name="Li C."/>
            <person name="Ma Q."/>
            <person name="Ju M."/>
            <person name="Zhao R."/>
            <person name="Li G."/>
            <person name="Mu C."/>
            <person name="Tian Q."/>
            <person name="Mei H."/>
            <person name="Zhang T."/>
            <person name="Gao T."/>
            <person name="Zhang H."/>
        </authorList>
    </citation>
    <scope>NUCLEOTIDE SEQUENCE</scope>
    <source>
        <strain evidence="5">G02</strain>
    </source>
</reference>
<dbReference type="EMBL" id="JACGWJ010000003">
    <property type="protein sequence ID" value="KAL0430803.1"/>
    <property type="molecule type" value="Genomic_DNA"/>
</dbReference>
<dbReference type="SUPFAM" id="SSF54160">
    <property type="entry name" value="Chromo domain-like"/>
    <property type="match status" value="1"/>
</dbReference>
<dbReference type="GO" id="GO:0005634">
    <property type="term" value="C:nucleus"/>
    <property type="evidence" value="ECO:0007669"/>
    <property type="project" value="UniProtKB-SubCell"/>
</dbReference>
<feature type="domain" description="Chromo" evidence="4">
    <location>
        <begin position="6"/>
        <end position="68"/>
    </location>
</feature>
<feature type="compositionally biased region" description="Basic residues" evidence="3">
    <location>
        <begin position="73"/>
        <end position="82"/>
    </location>
</feature>
<gene>
    <name evidence="5" type="ORF">Sradi_0706300</name>
</gene>
<dbReference type="InterPro" id="IPR023780">
    <property type="entry name" value="Chromo_domain"/>
</dbReference>
<protein>
    <recommendedName>
        <fullName evidence="4">Chromo domain-containing protein</fullName>
    </recommendedName>
</protein>
<evidence type="ECO:0000313" key="5">
    <source>
        <dbReference type="EMBL" id="KAL0430803.1"/>
    </source>
</evidence>
<name>A0AAW2VNJ3_SESRA</name>
<feature type="region of interest" description="Disordered" evidence="3">
    <location>
        <begin position="59"/>
        <end position="82"/>
    </location>
</feature>
<dbReference type="InterPro" id="IPR016197">
    <property type="entry name" value="Chromo-like_dom_sf"/>
</dbReference>
<dbReference type="InterPro" id="IPR051219">
    <property type="entry name" value="Heterochromatin_chromo-domain"/>
</dbReference>
<dbReference type="AlphaFoldDB" id="A0AAW2VNJ3"/>
<reference evidence="5" key="1">
    <citation type="submission" date="2020-06" db="EMBL/GenBank/DDBJ databases">
        <authorList>
            <person name="Li T."/>
            <person name="Hu X."/>
            <person name="Zhang T."/>
            <person name="Song X."/>
            <person name="Zhang H."/>
            <person name="Dai N."/>
            <person name="Sheng W."/>
            <person name="Hou X."/>
            <person name="Wei L."/>
        </authorList>
    </citation>
    <scope>NUCLEOTIDE SEQUENCE</scope>
    <source>
        <strain evidence="5">G02</strain>
        <tissue evidence="5">Leaf</tissue>
    </source>
</reference>
<evidence type="ECO:0000259" key="4">
    <source>
        <dbReference type="PROSITE" id="PS50013"/>
    </source>
</evidence>